<sequence length="206" mass="21959">MDDERYVELATVTDWEAVTASTYAGSLEILKPAVDALAAGGRSGDGLITFAIDVADAAATAERLRDAGHEVDEAPVWFEDRGVGFLEIFVRDAPSYFPFFITYDPPRAELGKTRAAYRKEHGIEQPLNPGDLVALLIRTPDPASEAHLLGELSGCTVDGTVVRLPGGEVRFEQGAPAGLYGFVVRGVDVPGGEIEIAGVTVRSEPD</sequence>
<evidence type="ECO:0000313" key="2">
    <source>
        <dbReference type="EMBL" id="AVM01221.1"/>
    </source>
</evidence>
<name>A0A2S0KHV6_9ACTN</name>
<dbReference type="InterPro" id="IPR029068">
    <property type="entry name" value="Glyas_Bleomycin-R_OHBP_Dase"/>
</dbReference>
<organism evidence="2 3">
    <name type="scientific">Gordonia iterans</name>
    <dbReference type="NCBI Taxonomy" id="1004901"/>
    <lineage>
        <taxon>Bacteria</taxon>
        <taxon>Bacillati</taxon>
        <taxon>Actinomycetota</taxon>
        <taxon>Actinomycetes</taxon>
        <taxon>Mycobacteriales</taxon>
        <taxon>Gordoniaceae</taxon>
        <taxon>Gordonia</taxon>
    </lineage>
</organism>
<accession>A0A2S0KHV6</accession>
<gene>
    <name evidence="2" type="ORF">C6V83_14140</name>
</gene>
<evidence type="ECO:0000259" key="1">
    <source>
        <dbReference type="Pfam" id="PF13468"/>
    </source>
</evidence>
<proteinExistence type="predicted"/>
<reference evidence="2 3" key="1">
    <citation type="submission" date="2018-03" db="EMBL/GenBank/DDBJ databases">
        <title>Characteristics and genome of n-alkane degrading marine bacteria Gordonia iterans isolated from crude oil contaminated in Tae-an, South Korea.</title>
        <authorList>
            <person name="Lee S.-S."/>
            <person name="Kim H."/>
        </authorList>
    </citation>
    <scope>NUCLEOTIDE SEQUENCE [LARGE SCALE GENOMIC DNA]</scope>
    <source>
        <strain evidence="2 3">Co17</strain>
    </source>
</reference>
<dbReference type="SUPFAM" id="SSF54593">
    <property type="entry name" value="Glyoxalase/Bleomycin resistance protein/Dihydroxybiphenyl dioxygenase"/>
    <property type="match status" value="1"/>
</dbReference>
<dbReference type="InterPro" id="IPR025870">
    <property type="entry name" value="Glyoxalase-like_dom"/>
</dbReference>
<feature type="domain" description="Glyoxalase-like" evidence="1">
    <location>
        <begin position="4"/>
        <end position="149"/>
    </location>
</feature>
<keyword evidence="3" id="KW-1185">Reference proteome</keyword>
<evidence type="ECO:0000313" key="3">
    <source>
        <dbReference type="Proteomes" id="UP000239814"/>
    </source>
</evidence>
<dbReference type="Pfam" id="PF13468">
    <property type="entry name" value="Glyoxalase_3"/>
    <property type="match status" value="1"/>
</dbReference>
<dbReference type="AlphaFoldDB" id="A0A2S0KHV6"/>
<protein>
    <recommendedName>
        <fullName evidence="1">Glyoxalase-like domain-containing protein</fullName>
    </recommendedName>
</protein>
<dbReference type="KEGG" id="git:C6V83_14140"/>
<dbReference type="Proteomes" id="UP000239814">
    <property type="component" value="Chromosome"/>
</dbReference>
<dbReference type="EMBL" id="CP027433">
    <property type="protein sequence ID" value="AVM01221.1"/>
    <property type="molecule type" value="Genomic_DNA"/>
</dbReference>